<evidence type="ECO:0000256" key="5">
    <source>
        <dbReference type="ARBA" id="ARBA00023180"/>
    </source>
</evidence>
<name>H2ZQM9_CIOSA</name>
<dbReference type="InterPro" id="IPR019577">
    <property type="entry name" value="SPARC/Testican_Ca-bd-dom"/>
</dbReference>
<protein>
    <recommendedName>
        <fullName evidence="7">EF-hand domain-containing protein</fullName>
    </recommendedName>
</protein>
<feature type="domain" description="EF-hand" evidence="7">
    <location>
        <begin position="131"/>
        <end position="159"/>
    </location>
</feature>
<evidence type="ECO:0000256" key="3">
    <source>
        <dbReference type="ARBA" id="ARBA00022837"/>
    </source>
</evidence>
<evidence type="ECO:0000256" key="6">
    <source>
        <dbReference type="SAM" id="SignalP"/>
    </source>
</evidence>
<proteinExistence type="predicted"/>
<keyword evidence="2" id="KW-0964">Secreted</keyword>
<keyword evidence="4" id="KW-1015">Disulfide bond</keyword>
<dbReference type="InterPro" id="IPR002048">
    <property type="entry name" value="EF_hand_dom"/>
</dbReference>
<dbReference type="PROSITE" id="PS00018">
    <property type="entry name" value="EF_HAND_1"/>
    <property type="match status" value="2"/>
</dbReference>
<reference evidence="8" key="3">
    <citation type="submission" date="2025-09" db="UniProtKB">
        <authorList>
            <consortium name="Ensembl"/>
        </authorList>
    </citation>
    <scope>IDENTIFICATION</scope>
</reference>
<dbReference type="InParanoid" id="H2ZQM9"/>
<comment type="subcellular location">
    <subcellularLocation>
        <location evidence="1">Secreted</location>
    </subcellularLocation>
</comment>
<evidence type="ECO:0000259" key="7">
    <source>
        <dbReference type="SMART" id="SM00054"/>
    </source>
</evidence>
<keyword evidence="5" id="KW-0325">Glycoprotein</keyword>
<evidence type="ECO:0000313" key="8">
    <source>
        <dbReference type="Ensembl" id="ENSCSAVP00000019895.1"/>
    </source>
</evidence>
<organism evidence="8 9">
    <name type="scientific">Ciona savignyi</name>
    <name type="common">Pacific transparent sea squirt</name>
    <dbReference type="NCBI Taxonomy" id="51511"/>
    <lineage>
        <taxon>Eukaryota</taxon>
        <taxon>Metazoa</taxon>
        <taxon>Chordata</taxon>
        <taxon>Tunicata</taxon>
        <taxon>Ascidiacea</taxon>
        <taxon>Phlebobranchia</taxon>
        <taxon>Cionidae</taxon>
        <taxon>Ciona</taxon>
    </lineage>
</organism>
<evidence type="ECO:0000256" key="1">
    <source>
        <dbReference type="ARBA" id="ARBA00004613"/>
    </source>
</evidence>
<dbReference type="InterPro" id="IPR018247">
    <property type="entry name" value="EF_Hand_1_Ca_BS"/>
</dbReference>
<keyword evidence="3" id="KW-0106">Calcium</keyword>
<feature type="signal peptide" evidence="6">
    <location>
        <begin position="1"/>
        <end position="17"/>
    </location>
</feature>
<reference evidence="9" key="1">
    <citation type="submission" date="2003-08" db="EMBL/GenBank/DDBJ databases">
        <authorList>
            <person name="Birren B."/>
            <person name="Nusbaum C."/>
            <person name="Abebe A."/>
            <person name="Abouelleil A."/>
            <person name="Adekoya E."/>
            <person name="Ait-zahra M."/>
            <person name="Allen N."/>
            <person name="Allen T."/>
            <person name="An P."/>
            <person name="Anderson M."/>
            <person name="Anderson S."/>
            <person name="Arachchi H."/>
            <person name="Armbruster J."/>
            <person name="Bachantsang P."/>
            <person name="Baldwin J."/>
            <person name="Barry A."/>
            <person name="Bayul T."/>
            <person name="Blitshsteyn B."/>
            <person name="Bloom T."/>
            <person name="Blye J."/>
            <person name="Boguslavskiy L."/>
            <person name="Borowsky M."/>
            <person name="Boukhgalter B."/>
            <person name="Brunache A."/>
            <person name="Butler J."/>
            <person name="Calixte N."/>
            <person name="Calvo S."/>
            <person name="Camarata J."/>
            <person name="Campo K."/>
            <person name="Chang J."/>
            <person name="Cheshatsang Y."/>
            <person name="Citroen M."/>
            <person name="Collymore A."/>
            <person name="Considine T."/>
            <person name="Cook A."/>
            <person name="Cooke P."/>
            <person name="Corum B."/>
            <person name="Cuomo C."/>
            <person name="David R."/>
            <person name="Dawoe T."/>
            <person name="Degray S."/>
            <person name="Dodge S."/>
            <person name="Dooley K."/>
            <person name="Dorje P."/>
            <person name="Dorjee K."/>
            <person name="Dorris L."/>
            <person name="Duffey N."/>
            <person name="Dupes A."/>
            <person name="Elkins T."/>
            <person name="Engels R."/>
            <person name="Erickson J."/>
            <person name="Farina A."/>
            <person name="Faro S."/>
            <person name="Ferreira P."/>
            <person name="Fischer H."/>
            <person name="Fitzgerald M."/>
            <person name="Foley K."/>
            <person name="Gage D."/>
            <person name="Galagan J."/>
            <person name="Gearin G."/>
            <person name="Gnerre S."/>
            <person name="Gnirke A."/>
            <person name="Goyette A."/>
            <person name="Graham J."/>
            <person name="Grandbois E."/>
            <person name="Gyaltsen K."/>
            <person name="Hafez N."/>
            <person name="Hagopian D."/>
            <person name="Hagos B."/>
            <person name="Hall J."/>
            <person name="Hatcher B."/>
            <person name="Heller A."/>
            <person name="Higgins H."/>
            <person name="Honan T."/>
            <person name="Horn A."/>
            <person name="Houde N."/>
            <person name="Hughes L."/>
            <person name="Hulme W."/>
            <person name="Husby E."/>
            <person name="Iliev I."/>
            <person name="Jaffe D."/>
            <person name="Jones C."/>
            <person name="Kamal M."/>
            <person name="Kamat A."/>
            <person name="Kamvysselis M."/>
            <person name="Karlsson E."/>
            <person name="Kells C."/>
            <person name="Kieu A."/>
            <person name="Kisner P."/>
            <person name="Kodira C."/>
            <person name="Kulbokas E."/>
            <person name="Labutti K."/>
            <person name="Lama D."/>
            <person name="Landers T."/>
            <person name="Leger J."/>
            <person name="Levine S."/>
            <person name="Lewis D."/>
            <person name="Lewis T."/>
            <person name="Lindblad-toh K."/>
            <person name="Liu X."/>
            <person name="Lokyitsang T."/>
            <person name="Lokyitsang Y."/>
            <person name="Lucien O."/>
            <person name="Lui A."/>
            <person name="Ma L.J."/>
            <person name="Mabbitt R."/>
            <person name="Macdonald J."/>
            <person name="Maclean C."/>
            <person name="Major J."/>
            <person name="Manning J."/>
            <person name="Marabella R."/>
            <person name="Maru K."/>
            <person name="Matthews C."/>
            <person name="Mauceli E."/>
            <person name="Mccarthy M."/>
            <person name="Mcdonough S."/>
            <person name="Mcghee T."/>
            <person name="Meldrim J."/>
            <person name="Meneus L."/>
            <person name="Mesirov J."/>
            <person name="Mihalev A."/>
            <person name="Mihova T."/>
            <person name="Mikkelsen T."/>
            <person name="Mlenga V."/>
            <person name="Moru K."/>
            <person name="Mozes J."/>
            <person name="Mulrain L."/>
            <person name="Munson G."/>
            <person name="Naylor J."/>
            <person name="Newes C."/>
            <person name="Nguyen C."/>
            <person name="Nguyen N."/>
            <person name="Nguyen T."/>
            <person name="Nicol R."/>
            <person name="Nielsen C."/>
            <person name="Nizzari M."/>
            <person name="Norbu C."/>
            <person name="Norbu N."/>
            <person name="O'donnell P."/>
            <person name="Okoawo O."/>
            <person name="O'leary S."/>
            <person name="Omotosho B."/>
            <person name="O'neill K."/>
            <person name="Osman S."/>
            <person name="Parker S."/>
            <person name="Perrin D."/>
            <person name="Phunkhang P."/>
            <person name="Piqani B."/>
            <person name="Purcell S."/>
            <person name="Rachupka T."/>
            <person name="Ramasamy U."/>
            <person name="Rameau R."/>
            <person name="Ray V."/>
            <person name="Raymond C."/>
            <person name="Retta R."/>
            <person name="Richardson S."/>
            <person name="Rise C."/>
            <person name="Rodriguez J."/>
            <person name="Rogers J."/>
            <person name="Rogov P."/>
            <person name="Rutman M."/>
            <person name="Schupbach R."/>
            <person name="Seaman C."/>
            <person name="Settipalli S."/>
            <person name="Sharpe T."/>
            <person name="Sheridan J."/>
            <person name="Sherpa N."/>
            <person name="Shi J."/>
            <person name="Smirnov S."/>
            <person name="Smith C."/>
            <person name="Sougnez C."/>
            <person name="Spencer B."/>
            <person name="Stalker J."/>
            <person name="Stange-thomann N."/>
            <person name="Stavropoulos S."/>
            <person name="Stetson K."/>
            <person name="Stone C."/>
            <person name="Stone S."/>
            <person name="Stubbs M."/>
            <person name="Talamas J."/>
            <person name="Tchuinga P."/>
            <person name="Tenzing P."/>
            <person name="Tesfaye S."/>
            <person name="Theodore J."/>
            <person name="Thoulutsang Y."/>
            <person name="Topham K."/>
            <person name="Towey S."/>
            <person name="Tsamla T."/>
            <person name="Tsomo N."/>
            <person name="Vallee D."/>
            <person name="Vassiliev H."/>
            <person name="Venkataraman V."/>
            <person name="Vinson J."/>
            <person name="Vo A."/>
            <person name="Wade C."/>
            <person name="Wang S."/>
            <person name="Wangchuk T."/>
            <person name="Wangdi T."/>
            <person name="Whittaker C."/>
            <person name="Wilkinson J."/>
            <person name="Wu Y."/>
            <person name="Wyman D."/>
            <person name="Yadav S."/>
            <person name="Yang S."/>
            <person name="Yang X."/>
            <person name="Yeager S."/>
            <person name="Yee E."/>
            <person name="Young G."/>
            <person name="Zainoun J."/>
            <person name="Zembeck L."/>
            <person name="Zimmer A."/>
            <person name="Zody M."/>
            <person name="Lander E."/>
        </authorList>
    </citation>
    <scope>NUCLEOTIDE SEQUENCE [LARGE SCALE GENOMIC DNA]</scope>
</reference>
<dbReference type="SUPFAM" id="SSF47473">
    <property type="entry name" value="EF-hand"/>
    <property type="match status" value="1"/>
</dbReference>
<dbReference type="HOGENOM" id="CLU_1420987_0_0_1"/>
<evidence type="ECO:0000256" key="2">
    <source>
        <dbReference type="ARBA" id="ARBA00022525"/>
    </source>
</evidence>
<dbReference type="AlphaFoldDB" id="H2ZQM9"/>
<dbReference type="GeneTree" id="ENSGT00390000009283"/>
<dbReference type="InterPro" id="IPR011992">
    <property type="entry name" value="EF-hand-dom_pair"/>
</dbReference>
<feature type="domain" description="EF-hand" evidence="7">
    <location>
        <begin position="68"/>
        <end position="96"/>
    </location>
</feature>
<dbReference type="Proteomes" id="UP000007875">
    <property type="component" value="Unassembled WGS sequence"/>
</dbReference>
<keyword evidence="6" id="KW-0732">Signal</keyword>
<feature type="chain" id="PRO_5003579425" description="EF-hand domain-containing protein" evidence="6">
    <location>
        <begin position="18"/>
        <end position="209"/>
    </location>
</feature>
<evidence type="ECO:0000313" key="9">
    <source>
        <dbReference type="Proteomes" id="UP000007875"/>
    </source>
</evidence>
<reference evidence="8" key="2">
    <citation type="submission" date="2025-08" db="UniProtKB">
        <authorList>
            <consortium name="Ensembl"/>
        </authorList>
    </citation>
    <scope>IDENTIFICATION</scope>
</reference>
<dbReference type="Gene3D" id="1.10.238.10">
    <property type="entry name" value="EF-hand"/>
    <property type="match status" value="1"/>
</dbReference>
<dbReference type="Pfam" id="PF10591">
    <property type="entry name" value="SPARC_Ca_bdg"/>
    <property type="match status" value="1"/>
</dbReference>
<dbReference type="GO" id="GO:0005576">
    <property type="term" value="C:extracellular region"/>
    <property type="evidence" value="ECO:0007669"/>
    <property type="project" value="UniProtKB-SubCell"/>
</dbReference>
<accession>H2ZQM9</accession>
<keyword evidence="9" id="KW-1185">Reference proteome</keyword>
<evidence type="ECO:0000256" key="4">
    <source>
        <dbReference type="ARBA" id="ARBA00023157"/>
    </source>
</evidence>
<dbReference type="GO" id="GO:0005509">
    <property type="term" value="F:calcium ion binding"/>
    <property type="evidence" value="ECO:0007669"/>
    <property type="project" value="InterPro"/>
</dbReference>
<dbReference type="OMA" id="DQHIAND"/>
<dbReference type="Ensembl" id="ENSCSAVT00000020108.1">
    <property type="protein sequence ID" value="ENSCSAVP00000019895.1"/>
    <property type="gene ID" value="ENSCSAVG00000011685.1"/>
</dbReference>
<dbReference type="SMART" id="SM00054">
    <property type="entry name" value="EFh"/>
    <property type="match status" value="2"/>
</dbReference>
<sequence length="209" mass="23142">MKHLIIFVLLVVAFSESAPHGKSDQHIANDVRIKYGCGLPTGRSTMAYFEAMFACTGVATAATSIHAMLTRSFNFLDMNGDGAVSENEVDTRFGQLNAQESTEDRQKFANCDIDGNDNIDDNEYSKCSVLSYAFMMSKVDFDNSGNLSKGELIFLVREFAKVIYTTKTPEMQLRVIDSLGKPAGASYTLHDLVFVDTTLFGQYLDDHNL</sequence>